<dbReference type="InterPro" id="IPR022998">
    <property type="entry name" value="ThiamineP_synth_TenI"/>
</dbReference>
<dbReference type="RefSeq" id="WP_068609465.1">
    <property type="nucleotide sequence ID" value="NZ_LZDH01000056.1"/>
</dbReference>
<keyword evidence="8" id="KW-1185">Reference proteome</keyword>
<evidence type="ECO:0000256" key="2">
    <source>
        <dbReference type="ARBA" id="ARBA00022679"/>
    </source>
</evidence>
<name>A0A1A6DVD0_9BURK</name>
<dbReference type="Gene3D" id="3.20.20.70">
    <property type="entry name" value="Aldolase class I"/>
    <property type="match status" value="1"/>
</dbReference>
<evidence type="ECO:0000259" key="6">
    <source>
        <dbReference type="Pfam" id="PF02581"/>
    </source>
</evidence>
<protein>
    <submittedName>
        <fullName evidence="7">Thiamine phosphate synthase</fullName>
    </submittedName>
</protein>
<dbReference type="GO" id="GO:0009228">
    <property type="term" value="P:thiamine biosynthetic process"/>
    <property type="evidence" value="ECO:0007669"/>
    <property type="project" value="UniProtKB-KW"/>
</dbReference>
<comment type="caution">
    <text evidence="7">The sequence shown here is derived from an EMBL/GenBank/DDBJ whole genome shotgun (WGS) entry which is preliminary data.</text>
</comment>
<dbReference type="GO" id="GO:0046872">
    <property type="term" value="F:metal ion binding"/>
    <property type="evidence" value="ECO:0007669"/>
    <property type="project" value="UniProtKB-KW"/>
</dbReference>
<reference evidence="7 8" key="1">
    <citation type="submission" date="2016-06" db="EMBL/GenBank/DDBJ databases">
        <title>Genome sequence of Tepidimonas fonticaldi PL17.</title>
        <authorList>
            <person name="Pinnaka A.K."/>
        </authorList>
    </citation>
    <scope>NUCLEOTIDE SEQUENCE [LARGE SCALE GENOMIC DNA]</scope>
    <source>
        <strain evidence="7 8">PL17</strain>
    </source>
</reference>
<gene>
    <name evidence="7" type="ORF">A9O67_07160</name>
</gene>
<dbReference type="InterPro" id="IPR036206">
    <property type="entry name" value="ThiamineP_synth_sf"/>
</dbReference>
<evidence type="ECO:0000256" key="1">
    <source>
        <dbReference type="ARBA" id="ARBA00004948"/>
    </source>
</evidence>
<keyword evidence="4" id="KW-0460">Magnesium</keyword>
<evidence type="ECO:0000313" key="8">
    <source>
        <dbReference type="Proteomes" id="UP000091969"/>
    </source>
</evidence>
<dbReference type="FunFam" id="3.20.20.70:FF:000064">
    <property type="entry name" value="Thiamine-phosphate synthase"/>
    <property type="match status" value="1"/>
</dbReference>
<feature type="domain" description="Thiamine phosphate synthase/TenI" evidence="6">
    <location>
        <begin position="113"/>
        <end position="283"/>
    </location>
</feature>
<proteinExistence type="predicted"/>
<dbReference type="Proteomes" id="UP000091969">
    <property type="component" value="Unassembled WGS sequence"/>
</dbReference>
<accession>A0A1A6DVD0</accession>
<dbReference type="GO" id="GO:0004789">
    <property type="term" value="F:thiamine-phosphate diphosphorylase activity"/>
    <property type="evidence" value="ECO:0007669"/>
    <property type="project" value="TreeGrafter"/>
</dbReference>
<evidence type="ECO:0000256" key="5">
    <source>
        <dbReference type="ARBA" id="ARBA00022977"/>
    </source>
</evidence>
<evidence type="ECO:0000256" key="4">
    <source>
        <dbReference type="ARBA" id="ARBA00022842"/>
    </source>
</evidence>
<keyword evidence="3" id="KW-0479">Metal-binding</keyword>
<dbReference type="PANTHER" id="PTHR20857:SF15">
    <property type="entry name" value="THIAMINE-PHOSPHATE SYNTHASE"/>
    <property type="match status" value="1"/>
</dbReference>
<dbReference type="STRING" id="1101373.A9O67_07160"/>
<dbReference type="InterPro" id="IPR013785">
    <property type="entry name" value="Aldolase_TIM"/>
</dbReference>
<organism evidence="7 8">
    <name type="scientific">Tepidimonas fonticaldi</name>
    <dbReference type="NCBI Taxonomy" id="1101373"/>
    <lineage>
        <taxon>Bacteria</taxon>
        <taxon>Pseudomonadati</taxon>
        <taxon>Pseudomonadota</taxon>
        <taxon>Betaproteobacteria</taxon>
        <taxon>Burkholderiales</taxon>
        <taxon>Tepidimonas</taxon>
    </lineage>
</organism>
<dbReference type="EMBL" id="LZDH01000056">
    <property type="protein sequence ID" value="OBS30739.1"/>
    <property type="molecule type" value="Genomic_DNA"/>
</dbReference>
<dbReference type="GO" id="GO:0005737">
    <property type="term" value="C:cytoplasm"/>
    <property type="evidence" value="ECO:0007669"/>
    <property type="project" value="TreeGrafter"/>
</dbReference>
<dbReference type="OrthoDB" id="9810880at2"/>
<evidence type="ECO:0000256" key="3">
    <source>
        <dbReference type="ARBA" id="ARBA00022723"/>
    </source>
</evidence>
<dbReference type="Pfam" id="PF02581">
    <property type="entry name" value="TMP-TENI"/>
    <property type="match status" value="1"/>
</dbReference>
<keyword evidence="5" id="KW-0784">Thiamine biosynthesis</keyword>
<dbReference type="PANTHER" id="PTHR20857">
    <property type="entry name" value="THIAMINE-PHOSPHATE PYROPHOSPHORYLASE"/>
    <property type="match status" value="1"/>
</dbReference>
<sequence>MPPAPAVLDAPLSAVDAIVQHHRALRIERDADPTATPADGTVQAVAYAAARRLGFVDGDAQCVAQAWARRSARRPFDPADWPDDPADFGFDPPAARFAPCPHRLGLYAVLPDAAWVARMARAGVPTLQLRFKHPDPERITHEVRAAVAAVRSTPARLFINDHWRDAIAAGAYGVHLGQEDLDTLTTDDLARLRDSGLRLGLSTHGYAEMARAWRVGPSYLALGAVFPTTLKVMPTAPQGPQRLAHYARLARDVPTVAIGGIGLAELPAIAASEVGSFAVVRAITGADEPEAAAATLMRTWARLQTGAQEQRAGEGL</sequence>
<comment type="pathway">
    <text evidence="1">Cofactor biosynthesis; thiamine diphosphate biosynthesis.</text>
</comment>
<evidence type="ECO:0000313" key="7">
    <source>
        <dbReference type="EMBL" id="OBS30739.1"/>
    </source>
</evidence>
<dbReference type="AlphaFoldDB" id="A0A1A6DVD0"/>
<keyword evidence="2" id="KW-0808">Transferase</keyword>
<dbReference type="CDD" id="cd00564">
    <property type="entry name" value="TMP_TenI"/>
    <property type="match status" value="1"/>
</dbReference>
<dbReference type="SUPFAM" id="SSF51391">
    <property type="entry name" value="Thiamin phosphate synthase"/>
    <property type="match status" value="1"/>
</dbReference>